<evidence type="ECO:0000256" key="1">
    <source>
        <dbReference type="SAM" id="MobiDB-lite"/>
    </source>
</evidence>
<dbReference type="AlphaFoldDB" id="A0A2N4U917"/>
<comment type="caution">
    <text evidence="2">The sequence shown here is derived from an EMBL/GenBank/DDBJ whole genome shotgun (WGS) entry which is preliminary data.</text>
</comment>
<organism evidence="2 3">
    <name type="scientific">Pollutimonas subterranea</name>
    <dbReference type="NCBI Taxonomy" id="2045210"/>
    <lineage>
        <taxon>Bacteria</taxon>
        <taxon>Pseudomonadati</taxon>
        <taxon>Pseudomonadota</taxon>
        <taxon>Betaproteobacteria</taxon>
        <taxon>Burkholderiales</taxon>
        <taxon>Alcaligenaceae</taxon>
        <taxon>Pollutimonas</taxon>
    </lineage>
</organism>
<gene>
    <name evidence="2" type="ORF">CR159_00250</name>
</gene>
<accession>A0A2N4U917</accession>
<evidence type="ECO:0000313" key="2">
    <source>
        <dbReference type="EMBL" id="PLC51512.1"/>
    </source>
</evidence>
<dbReference type="InterPro" id="IPR021332">
    <property type="entry name" value="DUF2944"/>
</dbReference>
<keyword evidence="3" id="KW-1185">Reference proteome</keyword>
<reference evidence="2 3" key="1">
    <citation type="submission" date="2017-10" db="EMBL/GenBank/DDBJ databases">
        <title>Two draft genome sequences of Pusillimonas sp. strains isolated from a nitrate- and radionuclide-contaminated groundwater in Russia.</title>
        <authorList>
            <person name="Grouzdev D.S."/>
            <person name="Tourova T.P."/>
            <person name="Goeva M.A."/>
            <person name="Babich T.L."/>
            <person name="Sokolova D.S."/>
            <person name="Abdullin R."/>
            <person name="Poltaraus A.B."/>
            <person name="Toshchakov S.V."/>
            <person name="Nazina T.N."/>
        </authorList>
    </citation>
    <scope>NUCLEOTIDE SEQUENCE [LARGE SCALE GENOMIC DNA]</scope>
    <source>
        <strain evidence="2 3">JR1/69-3-13</strain>
    </source>
</reference>
<dbReference type="EMBL" id="PDNW01000001">
    <property type="protein sequence ID" value="PLC51512.1"/>
    <property type="molecule type" value="Genomic_DNA"/>
</dbReference>
<dbReference type="OrthoDB" id="7057642at2"/>
<feature type="region of interest" description="Disordered" evidence="1">
    <location>
        <begin position="40"/>
        <end position="59"/>
    </location>
</feature>
<dbReference type="Pfam" id="PF11161">
    <property type="entry name" value="DUF2944"/>
    <property type="match status" value="1"/>
</dbReference>
<evidence type="ECO:0008006" key="4">
    <source>
        <dbReference type="Google" id="ProtNLM"/>
    </source>
</evidence>
<dbReference type="RefSeq" id="WP_102072000.1">
    <property type="nucleotide sequence ID" value="NZ_PDNW01000001.1"/>
</dbReference>
<name>A0A2N4U917_9BURK</name>
<sequence length="222" mass="23965">MDDNVIAAMARWPNVPDVYGWLSLTAGGLWRLHPRGDACQSSRGSADTAPQADDKAAAGESITSPQIIRFIDRNYNHDDQGRWFFQNGPQRVYVRLDAAPYILRTHVKTSSDAVFLVTHTGLEVAIQEWWLDDGGRLYARTEHGPGLVAGRDLPAVLDALYTTEGVSLLNALEADTGSAKALSLRALGESNAAAAPAVPFQTCPAADIPTRLGFAANPRPEQ</sequence>
<protein>
    <recommendedName>
        <fullName evidence="4">DUF2946 family protein</fullName>
    </recommendedName>
</protein>
<dbReference type="Proteomes" id="UP000234190">
    <property type="component" value="Unassembled WGS sequence"/>
</dbReference>
<proteinExistence type="predicted"/>
<evidence type="ECO:0000313" key="3">
    <source>
        <dbReference type="Proteomes" id="UP000234190"/>
    </source>
</evidence>